<dbReference type="GO" id="GO:0042602">
    <property type="term" value="F:riboflavin reductase (NADPH) activity"/>
    <property type="evidence" value="ECO:0007669"/>
    <property type="project" value="TreeGrafter"/>
</dbReference>
<evidence type="ECO:0000313" key="3">
    <source>
        <dbReference type="EMBL" id="MQQ09464.1"/>
    </source>
</evidence>
<keyword evidence="1" id="KW-0560">Oxidoreductase</keyword>
<accession>A0A843YJ54</accession>
<reference evidence="3 4" key="1">
    <citation type="submission" date="2019-10" db="EMBL/GenBank/DDBJ databases">
        <title>Epibacterium sp. nov., isolated from seawater.</title>
        <authorList>
            <person name="Zhang X."/>
            <person name="Li N."/>
        </authorList>
    </citation>
    <scope>NUCLEOTIDE SEQUENCE [LARGE SCALE GENOMIC DNA]</scope>
    <source>
        <strain evidence="3 4">SM1979</strain>
    </source>
</reference>
<sequence>MTSETEFTPNGENTRLLRDAFGRFATGVTVVTVGHADGPVAITANSFSSVSLNPPLVLWSAHRAARRFPYFEAAEHFVVHVLASTQQELCWKVAGDAYCLRGQGMRESALGAPVLDGALARFECRRYAAYDGGDHVIFVGEVLQASLREEGQALAFFNGDAGTFARDT</sequence>
<dbReference type="PANTHER" id="PTHR30466">
    <property type="entry name" value="FLAVIN REDUCTASE"/>
    <property type="match status" value="1"/>
</dbReference>
<protein>
    <submittedName>
        <fullName evidence="3">Flavin reductase</fullName>
    </submittedName>
</protein>
<evidence type="ECO:0000313" key="4">
    <source>
        <dbReference type="Proteomes" id="UP000444174"/>
    </source>
</evidence>
<comment type="caution">
    <text evidence="3">The sequence shown here is derived from an EMBL/GenBank/DDBJ whole genome shotgun (WGS) entry which is preliminary data.</text>
</comment>
<gene>
    <name evidence="3" type="ORF">GFB49_13430</name>
</gene>
<dbReference type="EMBL" id="WIBF01000008">
    <property type="protein sequence ID" value="MQQ09464.1"/>
    <property type="molecule type" value="Genomic_DNA"/>
</dbReference>
<dbReference type="GO" id="GO:0010181">
    <property type="term" value="F:FMN binding"/>
    <property type="evidence" value="ECO:0007669"/>
    <property type="project" value="InterPro"/>
</dbReference>
<dbReference type="RefSeq" id="WP_153216408.1">
    <property type="nucleotide sequence ID" value="NZ_WIBF01000008.1"/>
</dbReference>
<organism evidence="3 4">
    <name type="scientific">Tritonibacter litoralis</name>
    <dbReference type="NCBI Taxonomy" id="2662264"/>
    <lineage>
        <taxon>Bacteria</taxon>
        <taxon>Pseudomonadati</taxon>
        <taxon>Pseudomonadota</taxon>
        <taxon>Alphaproteobacteria</taxon>
        <taxon>Rhodobacterales</taxon>
        <taxon>Paracoccaceae</taxon>
        <taxon>Tritonibacter</taxon>
    </lineage>
</organism>
<dbReference type="InterPro" id="IPR012349">
    <property type="entry name" value="Split_barrel_FMN-bd"/>
</dbReference>
<dbReference type="Pfam" id="PF01613">
    <property type="entry name" value="Flavin_Reduct"/>
    <property type="match status" value="1"/>
</dbReference>
<dbReference type="Proteomes" id="UP000444174">
    <property type="component" value="Unassembled WGS sequence"/>
</dbReference>
<name>A0A843YJ54_9RHOB</name>
<evidence type="ECO:0000256" key="1">
    <source>
        <dbReference type="ARBA" id="ARBA00023002"/>
    </source>
</evidence>
<dbReference type="InterPro" id="IPR050268">
    <property type="entry name" value="NADH-dep_flavin_reductase"/>
</dbReference>
<feature type="domain" description="Flavin reductase like" evidence="2">
    <location>
        <begin position="21"/>
        <end position="163"/>
    </location>
</feature>
<dbReference type="PANTHER" id="PTHR30466:SF1">
    <property type="entry name" value="FMN REDUCTASE (NADH) RUTF"/>
    <property type="match status" value="1"/>
</dbReference>
<dbReference type="Gene3D" id="2.30.110.10">
    <property type="entry name" value="Electron Transport, Fmn-binding Protein, Chain A"/>
    <property type="match status" value="1"/>
</dbReference>
<evidence type="ECO:0000259" key="2">
    <source>
        <dbReference type="SMART" id="SM00903"/>
    </source>
</evidence>
<dbReference type="AlphaFoldDB" id="A0A843YJ54"/>
<dbReference type="GO" id="GO:0006208">
    <property type="term" value="P:pyrimidine nucleobase catabolic process"/>
    <property type="evidence" value="ECO:0007669"/>
    <property type="project" value="TreeGrafter"/>
</dbReference>
<dbReference type="SUPFAM" id="SSF50475">
    <property type="entry name" value="FMN-binding split barrel"/>
    <property type="match status" value="1"/>
</dbReference>
<proteinExistence type="predicted"/>
<dbReference type="SMART" id="SM00903">
    <property type="entry name" value="Flavin_Reduct"/>
    <property type="match status" value="1"/>
</dbReference>
<dbReference type="InterPro" id="IPR002563">
    <property type="entry name" value="Flavin_Rdtase-like_dom"/>
</dbReference>
<keyword evidence="4" id="KW-1185">Reference proteome</keyword>